<dbReference type="Pfam" id="PF20176">
    <property type="entry name" value="DUF6541"/>
    <property type="match status" value="1"/>
</dbReference>
<feature type="transmembrane region" description="Helical" evidence="1">
    <location>
        <begin position="402"/>
        <end position="419"/>
    </location>
</feature>
<feature type="transmembrane region" description="Helical" evidence="1">
    <location>
        <begin position="34"/>
        <end position="52"/>
    </location>
</feature>
<evidence type="ECO:0000313" key="3">
    <source>
        <dbReference type="Proteomes" id="UP001597280"/>
    </source>
</evidence>
<feature type="transmembrane region" description="Helical" evidence="1">
    <location>
        <begin position="6"/>
        <end position="27"/>
    </location>
</feature>
<feature type="transmembrane region" description="Helical" evidence="1">
    <location>
        <begin position="295"/>
        <end position="311"/>
    </location>
</feature>
<keyword evidence="3" id="KW-1185">Reference proteome</keyword>
<dbReference type="Proteomes" id="UP001597280">
    <property type="component" value="Unassembled WGS sequence"/>
</dbReference>
<keyword evidence="1" id="KW-1133">Transmembrane helix</keyword>
<evidence type="ECO:0000313" key="2">
    <source>
        <dbReference type="EMBL" id="MFD1835108.1"/>
    </source>
</evidence>
<feature type="transmembrane region" description="Helical" evidence="1">
    <location>
        <begin position="262"/>
        <end position="283"/>
    </location>
</feature>
<feature type="transmembrane region" description="Helical" evidence="1">
    <location>
        <begin position="426"/>
        <end position="443"/>
    </location>
</feature>
<proteinExistence type="predicted"/>
<reference evidence="3" key="1">
    <citation type="journal article" date="2019" name="Int. J. Syst. Evol. Microbiol.">
        <title>The Global Catalogue of Microorganisms (GCM) 10K type strain sequencing project: providing services to taxonomists for standard genome sequencing and annotation.</title>
        <authorList>
            <consortium name="The Broad Institute Genomics Platform"/>
            <consortium name="The Broad Institute Genome Sequencing Center for Infectious Disease"/>
            <person name="Wu L."/>
            <person name="Ma J."/>
        </authorList>
    </citation>
    <scope>NUCLEOTIDE SEQUENCE [LARGE SCALE GENOMIC DNA]</scope>
    <source>
        <strain evidence="3">JCM 11650</strain>
    </source>
</reference>
<accession>A0ABW4PW95</accession>
<feature type="transmembrane region" description="Helical" evidence="1">
    <location>
        <begin position="495"/>
        <end position="519"/>
    </location>
</feature>
<dbReference type="InterPro" id="IPR046671">
    <property type="entry name" value="DUF6541"/>
</dbReference>
<keyword evidence="1" id="KW-0472">Membrane</keyword>
<dbReference type="EMBL" id="JBHUFL010000002">
    <property type="protein sequence ID" value="MFD1835108.1"/>
    <property type="molecule type" value="Genomic_DNA"/>
</dbReference>
<feature type="transmembrane region" description="Helical" evidence="1">
    <location>
        <begin position="463"/>
        <end position="483"/>
    </location>
</feature>
<evidence type="ECO:0000256" key="1">
    <source>
        <dbReference type="SAM" id="Phobius"/>
    </source>
</evidence>
<feature type="transmembrane region" description="Helical" evidence="1">
    <location>
        <begin position="64"/>
        <end position="84"/>
    </location>
</feature>
<feature type="transmembrane region" description="Helical" evidence="1">
    <location>
        <begin position="347"/>
        <end position="370"/>
    </location>
</feature>
<protein>
    <submittedName>
        <fullName evidence="2">DUF6541 family protein</fullName>
    </submittedName>
</protein>
<feature type="transmembrane region" description="Helical" evidence="1">
    <location>
        <begin position="237"/>
        <end position="256"/>
    </location>
</feature>
<feature type="transmembrane region" description="Helical" evidence="1">
    <location>
        <begin position="210"/>
        <end position="230"/>
    </location>
</feature>
<keyword evidence="1" id="KW-0812">Transmembrane</keyword>
<name>A0ABW4PW95_9MICO</name>
<gene>
    <name evidence="2" type="ORF">ACFSDA_08455</name>
</gene>
<sequence>MDLLAGTLLAAIATIAVLALPGLPLALALRMRGLALCAVLPVLSLAVIALSAEVGHELRADWSLLVPLALGILLAGVVLGARELHRRRAGPRPRHLVAAGRPALPLLPTGREGLRAALAPAAGLLLGGGSLLVLQLRRMGSVDAVSQTFDNVFHLSAVRHVMRLHDASVGVVGGMTRLPGESGYYPALWHQAASLVAQLSGQDVALASNVLMLAAGCLVWPLGMMALVGSATSGGRAAVGLAGALAGISGAFPLELMSWGLLLPYLLSIALLPTLLLGAAHLLALSPAARRPDPAQLAAILIASLLAVTLAHPQGSLAAIVLGLPMALVAVGMRVRSLRRGDADAPAGLAATAGLALLALAAGLVGWSIARPSRGASSWDRTARPGEAVRQVLSLAPNSSQAFLPLALILLVAVLAVALRSRSRWLLAPWLVAAGADVLIRSLPEGDLRYLLTGPFYSDNHRVSALTVVLAVPLLAVGLEAIGRALRDRAAARGAPASVLTAIGALGVLVAPLVLAVSWASPATGQAERGAFPQWQGRQLLSPDERALLAEVPGIVPPDAVVATNPWNGSSLVYALADREVTSLYMSEEVPRSTKLLHDRLDEARHDPRVCDAMHEEGVEYALDFGPEELWDRRDTMSGMTDLSSSGVGVIVAQEGDAKLLRLLPCRGTDGSMRS</sequence>
<organism evidence="2 3">
    <name type="scientific">Brachybacterium rhamnosum</name>
    <dbReference type="NCBI Taxonomy" id="173361"/>
    <lineage>
        <taxon>Bacteria</taxon>
        <taxon>Bacillati</taxon>
        <taxon>Actinomycetota</taxon>
        <taxon>Actinomycetes</taxon>
        <taxon>Micrococcales</taxon>
        <taxon>Dermabacteraceae</taxon>
        <taxon>Brachybacterium</taxon>
    </lineage>
</organism>
<dbReference type="RefSeq" id="WP_343904303.1">
    <property type="nucleotide sequence ID" value="NZ_BAAAIS010000002.1"/>
</dbReference>
<comment type="caution">
    <text evidence="2">The sequence shown here is derived from an EMBL/GenBank/DDBJ whole genome shotgun (WGS) entry which is preliminary data.</text>
</comment>